<organism evidence="4 5">
    <name type="scientific">Kiloniella litopenaei</name>
    <dbReference type="NCBI Taxonomy" id="1549748"/>
    <lineage>
        <taxon>Bacteria</taxon>
        <taxon>Pseudomonadati</taxon>
        <taxon>Pseudomonadota</taxon>
        <taxon>Alphaproteobacteria</taxon>
        <taxon>Rhodospirillales</taxon>
        <taxon>Kiloniellaceae</taxon>
        <taxon>Kiloniella</taxon>
    </lineage>
</organism>
<dbReference type="InterPro" id="IPR007041">
    <property type="entry name" value="Arg_succinylTrfase_AstA/AruG"/>
</dbReference>
<keyword evidence="2" id="KW-0808">Transferase</keyword>
<dbReference type="GO" id="GO:0006527">
    <property type="term" value="P:L-arginine catabolic process"/>
    <property type="evidence" value="ECO:0007669"/>
    <property type="project" value="InterPro"/>
</dbReference>
<evidence type="ECO:0000313" key="5">
    <source>
        <dbReference type="Proteomes" id="UP000034491"/>
    </source>
</evidence>
<sequence length="347" mass="38667">MLIIRPARQSDLGDLMDLSHAVGTGMTSMPANEGSWLEKLTRSEASFKSPAMGPQGEIYFMVLEDTETKKAVGTTALYAGVGLKYPFYSYKISTLVSASSELETTRKMKVMHLVNDYTGATEIGSLYLSKEYRQPGIGQFLSRCRYLTLADFPDRFGDMVMAEMRGWQDKNGDSPFWAHLGEKFFGIAFENADKISSVKGTQIISDLMPKYPIYIDLLPEEAQEVIGKPHESSSPALRLLEKEGFNFNGYVDVFDGGPSVEVPTRNIKTLQSSRVAKLNGTTDQTAAEDQSNLYMISNANIDAYRMCLQPAELDGAQSIKLTQETIDALRLKDGDEIRYVKFRENKS</sequence>
<dbReference type="Gene3D" id="2.40.40.20">
    <property type="match status" value="1"/>
</dbReference>
<reference evidence="4 5" key="1">
    <citation type="submission" date="2015-03" db="EMBL/GenBank/DDBJ databases">
        <title>Genome sequence of Kiloniella sp. P1-1, isolated from the gut microflora of Pacific white shrimp, Penaeus vannamei.</title>
        <authorList>
            <person name="Shao Z."/>
            <person name="Wang L."/>
            <person name="Li X."/>
        </authorList>
    </citation>
    <scope>NUCLEOTIDE SEQUENCE [LARGE SCALE GENOMIC DNA]</scope>
    <source>
        <strain evidence="4 5">P1-1</strain>
    </source>
</reference>
<dbReference type="Proteomes" id="UP000034491">
    <property type="component" value="Unassembled WGS sequence"/>
</dbReference>
<dbReference type="SUPFAM" id="SSF55729">
    <property type="entry name" value="Acyl-CoA N-acyltransferases (Nat)"/>
    <property type="match status" value="1"/>
</dbReference>
<evidence type="ECO:0000256" key="2">
    <source>
        <dbReference type="ARBA" id="ARBA00022679"/>
    </source>
</evidence>
<dbReference type="Pfam" id="PF04958">
    <property type="entry name" value="AstA"/>
    <property type="match status" value="1"/>
</dbReference>
<evidence type="ECO:0000256" key="1">
    <source>
        <dbReference type="ARBA" id="ARBA00022503"/>
    </source>
</evidence>
<keyword evidence="3" id="KW-0012">Acyltransferase</keyword>
<protein>
    <recommendedName>
        <fullName evidence="6">Arginine N-succinyltransferase</fullName>
    </recommendedName>
</protein>
<proteinExistence type="predicted"/>
<dbReference type="PANTHER" id="PTHR30420">
    <property type="entry name" value="N-SUCCINYLARGININE DIHYDROLASE"/>
    <property type="match status" value="1"/>
</dbReference>
<evidence type="ECO:0008006" key="6">
    <source>
        <dbReference type="Google" id="ProtNLM"/>
    </source>
</evidence>
<dbReference type="GO" id="GO:0008791">
    <property type="term" value="F:arginine N-succinyltransferase activity"/>
    <property type="evidence" value="ECO:0007669"/>
    <property type="project" value="InterPro"/>
</dbReference>
<dbReference type="OrthoDB" id="21121at2"/>
<dbReference type="AlphaFoldDB" id="A0A0M2R2F3"/>
<dbReference type="NCBIfam" id="TIGR03243">
    <property type="entry name" value="arg_catab_AOST"/>
    <property type="match status" value="1"/>
</dbReference>
<comment type="caution">
    <text evidence="4">The sequence shown here is derived from an EMBL/GenBank/DDBJ whole genome shotgun (WGS) entry which is preliminary data.</text>
</comment>
<dbReference type="PANTHER" id="PTHR30420:SF1">
    <property type="entry name" value="ARGININE N-SUCCINYLTRANSFERASE"/>
    <property type="match status" value="1"/>
</dbReference>
<evidence type="ECO:0000313" key="4">
    <source>
        <dbReference type="EMBL" id="KKJ76077.1"/>
    </source>
</evidence>
<dbReference type="InterPro" id="IPR016181">
    <property type="entry name" value="Acyl_CoA_acyltransferase"/>
</dbReference>
<dbReference type="PATRIC" id="fig|1549748.8.peg.1770"/>
<keyword evidence="5" id="KW-1185">Reference proteome</keyword>
<dbReference type="RefSeq" id="WP_046508741.1">
    <property type="nucleotide sequence ID" value="NZ_LANI01000022.1"/>
</dbReference>
<accession>A0A0M2R2F3</accession>
<name>A0A0M2R2F3_9PROT</name>
<dbReference type="STRING" id="1549748.WH95_15075"/>
<dbReference type="EMBL" id="LANI01000022">
    <property type="protein sequence ID" value="KKJ76077.1"/>
    <property type="molecule type" value="Genomic_DNA"/>
</dbReference>
<gene>
    <name evidence="4" type="ORF">WH95_15075</name>
</gene>
<evidence type="ECO:0000256" key="3">
    <source>
        <dbReference type="ARBA" id="ARBA00023315"/>
    </source>
</evidence>
<keyword evidence="1" id="KW-0056">Arginine metabolism</keyword>